<proteinExistence type="predicted"/>
<dbReference type="RefSeq" id="WP_191191528.1">
    <property type="nucleotide sequence ID" value="NZ_JACWMY010000015.1"/>
</dbReference>
<feature type="chain" id="PRO_5045799693" description="OB fold (BOF) protein" evidence="1">
    <location>
        <begin position="21"/>
        <end position="123"/>
    </location>
</feature>
<gene>
    <name evidence="2" type="ORF">IDJ77_23985</name>
</gene>
<reference evidence="2 3" key="1">
    <citation type="submission" date="2020-09" db="EMBL/GenBank/DDBJ databases">
        <title>Novel species of Mucilaginibacter isolated from a glacier on the Tibetan Plateau.</title>
        <authorList>
            <person name="Liu Q."/>
            <person name="Xin Y.-H."/>
        </authorList>
    </citation>
    <scope>NUCLEOTIDE SEQUENCE [LARGE SCALE GENOMIC DNA]</scope>
    <source>
        <strain evidence="2 3">ZT4R22</strain>
    </source>
</reference>
<evidence type="ECO:0000313" key="2">
    <source>
        <dbReference type="EMBL" id="MBD1366892.1"/>
    </source>
</evidence>
<dbReference type="EMBL" id="JACWMY010000015">
    <property type="protein sequence ID" value="MBD1366892.1"/>
    <property type="molecule type" value="Genomic_DNA"/>
</dbReference>
<protein>
    <recommendedName>
        <fullName evidence="4">OB fold (BOF) protein</fullName>
    </recommendedName>
</protein>
<keyword evidence="3" id="KW-1185">Reference proteome</keyword>
<name>A0ABR7WZ42_9SPHI</name>
<feature type="signal peptide" evidence="1">
    <location>
        <begin position="1"/>
        <end position="20"/>
    </location>
</feature>
<evidence type="ECO:0008006" key="4">
    <source>
        <dbReference type="Google" id="ProtNLM"/>
    </source>
</evidence>
<sequence length="123" mass="13827">MKNVCITIILYFFFNLNASAQKTIKAKDAYKHIGEKVFVVGEIKGQAGPGYLNSISFYVITDSIKVGLGITVPYKIWRKYKLGQKTLNSDLKGQTIKVYGLLKLYGEPQIEIKKASDLQVIIH</sequence>
<evidence type="ECO:0000256" key="1">
    <source>
        <dbReference type="SAM" id="SignalP"/>
    </source>
</evidence>
<evidence type="ECO:0000313" key="3">
    <source>
        <dbReference type="Proteomes" id="UP000606600"/>
    </source>
</evidence>
<organism evidence="2 3">
    <name type="scientific">Mucilaginibacter pankratovii</name>
    <dbReference type="NCBI Taxonomy" id="2772110"/>
    <lineage>
        <taxon>Bacteria</taxon>
        <taxon>Pseudomonadati</taxon>
        <taxon>Bacteroidota</taxon>
        <taxon>Sphingobacteriia</taxon>
        <taxon>Sphingobacteriales</taxon>
        <taxon>Sphingobacteriaceae</taxon>
        <taxon>Mucilaginibacter</taxon>
    </lineage>
</organism>
<keyword evidence="1" id="KW-0732">Signal</keyword>
<comment type="caution">
    <text evidence="2">The sequence shown here is derived from an EMBL/GenBank/DDBJ whole genome shotgun (WGS) entry which is preliminary data.</text>
</comment>
<dbReference type="Proteomes" id="UP000606600">
    <property type="component" value="Unassembled WGS sequence"/>
</dbReference>
<accession>A0ABR7WZ42</accession>